<proteinExistence type="predicted"/>
<keyword evidence="2" id="KW-1185">Reference proteome</keyword>
<sequence>MNPLPTGKALDAELVDLWARRDTLNQAGWERLYQIVHAVLGNYRPQELSGLREEKSFYIQDFFIYKVMKLPAGSSRIDHAGALRVFYLRHLKDHLRDAKKIRQHFVQAASDSDEETESHWLENLPVEPINVTRPTDTLEELSEYGITQATVSCSAQDFLCRSEAWVPVYLAFHFCPDKDRSEALVSLAARLKISSYHYKASQLGINWAANKAGSQGKRFADTVIGCWVSRDLGIEIQPENTHAILAAFKILCLEALNWRENQEQDTTQ</sequence>
<comment type="caution">
    <text evidence="1">The sequence shown here is derived from an EMBL/GenBank/DDBJ whole genome shotgun (WGS) entry which is preliminary data.</text>
</comment>
<dbReference type="Proteomes" id="UP000471640">
    <property type="component" value="Unassembled WGS sequence"/>
</dbReference>
<dbReference type="RefSeq" id="WP_164656083.1">
    <property type="nucleotide sequence ID" value="NZ_JAAIJR010000139.1"/>
</dbReference>
<gene>
    <name evidence="1" type="ORF">G3480_21960</name>
</gene>
<evidence type="ECO:0000313" key="2">
    <source>
        <dbReference type="Proteomes" id="UP000471640"/>
    </source>
</evidence>
<name>A0A6P1E4I6_9GAMM</name>
<accession>A0A6P1E4I6</accession>
<organism evidence="1 2">
    <name type="scientific">Thiorhodococcus mannitoliphagus</name>
    <dbReference type="NCBI Taxonomy" id="329406"/>
    <lineage>
        <taxon>Bacteria</taxon>
        <taxon>Pseudomonadati</taxon>
        <taxon>Pseudomonadota</taxon>
        <taxon>Gammaproteobacteria</taxon>
        <taxon>Chromatiales</taxon>
        <taxon>Chromatiaceae</taxon>
        <taxon>Thiorhodococcus</taxon>
    </lineage>
</organism>
<evidence type="ECO:0000313" key="1">
    <source>
        <dbReference type="EMBL" id="NEX22934.1"/>
    </source>
</evidence>
<dbReference type="AlphaFoldDB" id="A0A6P1E4I6"/>
<reference evidence="1 2" key="2">
    <citation type="submission" date="2020-02" db="EMBL/GenBank/DDBJ databases">
        <title>Genome sequences of Thiorhodococcus mannitoliphagus and Thiorhodococcus minor, purple sulfur photosynthetic bacteria in the gammaproteobacterial family, Chromatiaceae.</title>
        <authorList>
            <person name="Aviles F.A."/>
            <person name="Meyer T.E."/>
            <person name="Kyndt J.A."/>
        </authorList>
    </citation>
    <scope>NUCLEOTIDE SEQUENCE [LARGE SCALE GENOMIC DNA]</scope>
    <source>
        <strain evidence="1 2">DSM 18266</strain>
    </source>
</reference>
<protein>
    <submittedName>
        <fullName evidence="1">Uncharacterized protein</fullName>
    </submittedName>
</protein>
<dbReference type="EMBL" id="JAAIJR010000139">
    <property type="protein sequence ID" value="NEX22934.1"/>
    <property type="molecule type" value="Genomic_DNA"/>
</dbReference>
<reference evidence="2" key="1">
    <citation type="journal article" date="2020" name="Microbiol. Resour. Announc.">
        <title>Draft Genome Sequences of Thiorhodococcus mannitoliphagus and Thiorhodococcus minor, Purple Sulfur Photosynthetic Bacteria in the Gammaproteobacterial Family Chromatiaceae.</title>
        <authorList>
            <person name="Aviles F.A."/>
            <person name="Meyer T.E."/>
            <person name="Kyndt J.A."/>
        </authorList>
    </citation>
    <scope>NUCLEOTIDE SEQUENCE [LARGE SCALE GENOMIC DNA]</scope>
    <source>
        <strain evidence="2">DSM 18266</strain>
    </source>
</reference>